<reference evidence="6" key="1">
    <citation type="submission" date="2025-08" db="UniProtKB">
        <authorList>
            <consortium name="Ensembl"/>
        </authorList>
    </citation>
    <scope>IDENTIFICATION</scope>
</reference>
<feature type="compositionally biased region" description="Low complexity" evidence="4">
    <location>
        <begin position="266"/>
        <end position="284"/>
    </location>
</feature>
<evidence type="ECO:0000256" key="2">
    <source>
        <dbReference type="ARBA" id="ARBA00010801"/>
    </source>
</evidence>
<dbReference type="Ensembl" id="ENSMMOT00000001387.1">
    <property type="protein sequence ID" value="ENSMMOP00000001359.1"/>
    <property type="gene ID" value="ENSMMOG00000001139.1"/>
</dbReference>
<feature type="compositionally biased region" description="Acidic residues" evidence="4">
    <location>
        <begin position="200"/>
        <end position="212"/>
    </location>
</feature>
<evidence type="ECO:0000259" key="5">
    <source>
        <dbReference type="Pfam" id="PF07842"/>
    </source>
</evidence>
<feature type="compositionally biased region" description="Acidic residues" evidence="4">
    <location>
        <begin position="235"/>
        <end position="252"/>
    </location>
</feature>
<dbReference type="Proteomes" id="UP000261620">
    <property type="component" value="Unplaced"/>
</dbReference>
<evidence type="ECO:0000256" key="4">
    <source>
        <dbReference type="SAM" id="MobiDB-lite"/>
    </source>
</evidence>
<feature type="region of interest" description="Disordered" evidence="4">
    <location>
        <begin position="1"/>
        <end position="103"/>
    </location>
</feature>
<feature type="compositionally biased region" description="Basic and acidic residues" evidence="4">
    <location>
        <begin position="213"/>
        <end position="233"/>
    </location>
</feature>
<feature type="domain" description="GCF C-terminal" evidence="5">
    <location>
        <begin position="443"/>
        <end position="593"/>
    </location>
</feature>
<feature type="region of interest" description="Disordered" evidence="4">
    <location>
        <begin position="167"/>
        <end position="298"/>
    </location>
</feature>
<feature type="compositionally biased region" description="Basic residues" evidence="4">
    <location>
        <begin position="287"/>
        <end position="296"/>
    </location>
</feature>
<proteinExistence type="inferred from homology"/>
<dbReference type="GO" id="GO:0000398">
    <property type="term" value="P:mRNA splicing, via spliceosome"/>
    <property type="evidence" value="ECO:0007669"/>
    <property type="project" value="InterPro"/>
</dbReference>
<comment type="subcellular location">
    <subcellularLocation>
        <location evidence="1">Nucleus</location>
    </subcellularLocation>
</comment>
<dbReference type="STRING" id="94237.ENSMMOP00000001359"/>
<dbReference type="GO" id="GO:0005634">
    <property type="term" value="C:nucleus"/>
    <property type="evidence" value="ECO:0007669"/>
    <property type="project" value="UniProtKB-SubCell"/>
</dbReference>
<evidence type="ECO:0000313" key="6">
    <source>
        <dbReference type="Ensembl" id="ENSMMOP00000001359.1"/>
    </source>
</evidence>
<keyword evidence="7" id="KW-1185">Reference proteome</keyword>
<dbReference type="InterPro" id="IPR012890">
    <property type="entry name" value="GCFC2-like"/>
</dbReference>
<dbReference type="OMA" id="GRFQEWK"/>
<evidence type="ECO:0000256" key="1">
    <source>
        <dbReference type="ARBA" id="ARBA00004123"/>
    </source>
</evidence>
<accession>A0A3Q3VYY5</accession>
<feature type="compositionally biased region" description="Polar residues" evidence="4">
    <location>
        <begin position="46"/>
        <end position="55"/>
    </location>
</feature>
<dbReference type="InterPro" id="IPR022783">
    <property type="entry name" value="GCFC_dom"/>
</dbReference>
<dbReference type="PANTHER" id="PTHR12214">
    <property type="entry name" value="GC-RICH SEQUENCE DNA-BINDING FACTOR"/>
    <property type="match status" value="1"/>
</dbReference>
<dbReference type="Pfam" id="PF07842">
    <property type="entry name" value="GCFC"/>
    <property type="match status" value="1"/>
</dbReference>
<feature type="compositionally biased region" description="Basic residues" evidence="4">
    <location>
        <begin position="1"/>
        <end position="11"/>
    </location>
</feature>
<comment type="similarity">
    <text evidence="2">Belongs to the GCF family.</text>
</comment>
<name>A0A3Q3VYY5_MOLML</name>
<evidence type="ECO:0000313" key="7">
    <source>
        <dbReference type="Proteomes" id="UP000261620"/>
    </source>
</evidence>
<protein>
    <recommendedName>
        <fullName evidence="5">GCF C-terminal domain-containing protein</fullName>
    </recommendedName>
</protein>
<dbReference type="AlphaFoldDB" id="A0A3Q3VYY5"/>
<feature type="compositionally biased region" description="Basic and acidic residues" evidence="4">
    <location>
        <begin position="83"/>
        <end position="99"/>
    </location>
</feature>
<sequence>MFNKKTRRNFRQRKDNSSEEEDEQKNNGDGEEKKKAPVLVNKPPHVSQSRGISCSSKREATSPKPVSSDEEDGETLGVTEEIEERKNLKTRMKGKEEKNNPVLSFSDDKEATFKLKKSSDKAVLFQVPRKEASRATTTHSTGGCLTVCQFVFAEVIPNDEEIQAARRKRSAIRAKKEFIPLGRDGNSSAGSTPGHYSRADDEDGVEDDDEPDNHERRIEFAPRLKSIRERIAEALESDDSLSGSDEEKELWEETQIGKGVKRHPGEQSPSGSESSSYSYSSSSSRLDKHRQKKRSAGVRIPKTFPPVNVSMIKKRITEKLDSLKEVHRARQAEQRRIEFDVDSAKTSAETLEGSSSESQLKFYRAMTLYVHNLVECLREKVVEINSLELELHALLSEELEVLLAQRRQRTKEHADRLQQLSYDILLRSQEVFSDVQDEYSDVKKILSHFEEWRGSYSDSYHSAYISLCLPKLLNPIIRHQLLVWNPLKDASEDFETLPWYAALETFCHGHGHEELEHTDRQTLSNVIEKTVLPKITAYVELVWDPQSSRQSACLSDVCHQLKEDYSIFQGEQSKPVKAFVEAVIGRLRSCVDEDVFIPLYPKKFLEDQSSPQCRFRDQQFWTATKVLLSSKSFLKSTCVLYIVSASPSEELHFFWVRLFLPLSWLKGHTVCLPQLQNFRNLIVQKIHSVCKQQPPEDPNTRSAVVELLQILSTVRCNDSIVAIAEKYHYEDVVYSQQLLNQETE</sequence>
<evidence type="ECO:0000256" key="3">
    <source>
        <dbReference type="ARBA" id="ARBA00023242"/>
    </source>
</evidence>
<dbReference type="PANTHER" id="PTHR12214:SF4">
    <property type="entry name" value="INTRON LARGE COMPLEX COMPONENT GCFC2"/>
    <property type="match status" value="1"/>
</dbReference>
<organism evidence="6 7">
    <name type="scientific">Mola mola</name>
    <name type="common">Ocean sunfish</name>
    <name type="synonym">Tetraodon mola</name>
    <dbReference type="NCBI Taxonomy" id="94237"/>
    <lineage>
        <taxon>Eukaryota</taxon>
        <taxon>Metazoa</taxon>
        <taxon>Chordata</taxon>
        <taxon>Craniata</taxon>
        <taxon>Vertebrata</taxon>
        <taxon>Euteleostomi</taxon>
        <taxon>Actinopterygii</taxon>
        <taxon>Neopterygii</taxon>
        <taxon>Teleostei</taxon>
        <taxon>Neoteleostei</taxon>
        <taxon>Acanthomorphata</taxon>
        <taxon>Eupercaria</taxon>
        <taxon>Tetraodontiformes</taxon>
        <taxon>Molidae</taxon>
        <taxon>Mola</taxon>
    </lineage>
</organism>
<dbReference type="GO" id="GO:0003677">
    <property type="term" value="F:DNA binding"/>
    <property type="evidence" value="ECO:0007669"/>
    <property type="project" value="InterPro"/>
</dbReference>
<reference evidence="6" key="2">
    <citation type="submission" date="2025-09" db="UniProtKB">
        <authorList>
            <consortium name="Ensembl"/>
        </authorList>
    </citation>
    <scope>IDENTIFICATION</scope>
</reference>
<feature type="compositionally biased region" description="Basic and acidic residues" evidence="4">
    <location>
        <begin position="24"/>
        <end position="35"/>
    </location>
</feature>
<keyword evidence="3" id="KW-0539">Nucleus</keyword>